<dbReference type="PANTHER" id="PTHR43420:SF47">
    <property type="entry name" value="N-ACETYLTRANSFERASE DOMAIN-CONTAINING PROTEIN"/>
    <property type="match status" value="1"/>
</dbReference>
<dbReference type="Pfam" id="PF00583">
    <property type="entry name" value="Acetyltransf_1"/>
    <property type="match status" value="1"/>
</dbReference>
<keyword evidence="1" id="KW-0808">Transferase</keyword>
<accession>A0ABP7AF33</accession>
<dbReference type="InterPro" id="IPR000182">
    <property type="entry name" value="GNAT_dom"/>
</dbReference>
<dbReference type="CDD" id="cd04301">
    <property type="entry name" value="NAT_SF"/>
    <property type="match status" value="1"/>
</dbReference>
<evidence type="ECO:0000256" key="2">
    <source>
        <dbReference type="ARBA" id="ARBA00023315"/>
    </source>
</evidence>
<dbReference type="PANTHER" id="PTHR43420">
    <property type="entry name" value="ACETYLTRANSFERASE"/>
    <property type="match status" value="1"/>
</dbReference>
<gene>
    <name evidence="4" type="ORF">GCM10022223_55580</name>
</gene>
<keyword evidence="5" id="KW-1185">Reference proteome</keyword>
<dbReference type="Proteomes" id="UP001501074">
    <property type="component" value="Unassembled WGS sequence"/>
</dbReference>
<dbReference type="Gene3D" id="3.40.630.30">
    <property type="match status" value="1"/>
</dbReference>
<sequence>MFRVHESEWRVLREARLKALETSPEAFCGNYARERLVHRRTWRRRAHEQQWTVARSGSRIIGLVGMLDEPDREEGPLETRCIESVWVHPDFRRRGLVRLMLQGIEEQALRQGVGTLILWVLESNRPAWEVYRRLGYRPTGLFQDIAAGGRLEVEHRLKKVLT</sequence>
<reference evidence="5" key="1">
    <citation type="journal article" date="2019" name="Int. J. Syst. Evol. Microbiol.">
        <title>The Global Catalogue of Microorganisms (GCM) 10K type strain sequencing project: providing services to taxonomists for standard genome sequencing and annotation.</title>
        <authorList>
            <consortium name="The Broad Institute Genomics Platform"/>
            <consortium name="The Broad Institute Genome Sequencing Center for Infectious Disease"/>
            <person name="Wu L."/>
            <person name="Ma J."/>
        </authorList>
    </citation>
    <scope>NUCLEOTIDE SEQUENCE [LARGE SCALE GENOMIC DNA]</scope>
    <source>
        <strain evidence="5">JCM 16902</strain>
    </source>
</reference>
<evidence type="ECO:0000313" key="5">
    <source>
        <dbReference type="Proteomes" id="UP001501074"/>
    </source>
</evidence>
<keyword evidence="2" id="KW-0012">Acyltransferase</keyword>
<dbReference type="PROSITE" id="PS51186">
    <property type="entry name" value="GNAT"/>
    <property type="match status" value="1"/>
</dbReference>
<comment type="caution">
    <text evidence="4">The sequence shown here is derived from an EMBL/GenBank/DDBJ whole genome shotgun (WGS) entry which is preliminary data.</text>
</comment>
<name>A0ABP7AF33_9ACTN</name>
<organism evidence="4 5">
    <name type="scientific">Kineosporia mesophila</name>
    <dbReference type="NCBI Taxonomy" id="566012"/>
    <lineage>
        <taxon>Bacteria</taxon>
        <taxon>Bacillati</taxon>
        <taxon>Actinomycetota</taxon>
        <taxon>Actinomycetes</taxon>
        <taxon>Kineosporiales</taxon>
        <taxon>Kineosporiaceae</taxon>
        <taxon>Kineosporia</taxon>
    </lineage>
</organism>
<feature type="domain" description="N-acetyltransferase" evidence="3">
    <location>
        <begin position="1"/>
        <end position="158"/>
    </location>
</feature>
<evidence type="ECO:0000259" key="3">
    <source>
        <dbReference type="PROSITE" id="PS51186"/>
    </source>
</evidence>
<proteinExistence type="predicted"/>
<dbReference type="InterPro" id="IPR050680">
    <property type="entry name" value="YpeA/RimI_acetyltransf"/>
</dbReference>
<dbReference type="SUPFAM" id="SSF55729">
    <property type="entry name" value="Acyl-CoA N-acyltransferases (Nat)"/>
    <property type="match status" value="1"/>
</dbReference>
<dbReference type="EMBL" id="BAAAZO010000011">
    <property type="protein sequence ID" value="GAA3630656.1"/>
    <property type="molecule type" value="Genomic_DNA"/>
</dbReference>
<protein>
    <recommendedName>
        <fullName evidence="3">N-acetyltransferase domain-containing protein</fullName>
    </recommendedName>
</protein>
<dbReference type="InterPro" id="IPR016181">
    <property type="entry name" value="Acyl_CoA_acyltransferase"/>
</dbReference>
<evidence type="ECO:0000256" key="1">
    <source>
        <dbReference type="ARBA" id="ARBA00022679"/>
    </source>
</evidence>
<evidence type="ECO:0000313" key="4">
    <source>
        <dbReference type="EMBL" id="GAA3630656.1"/>
    </source>
</evidence>